<accession>A0A482W174</accession>
<evidence type="ECO:0000313" key="2">
    <source>
        <dbReference type="Proteomes" id="UP000292052"/>
    </source>
</evidence>
<keyword evidence="2" id="KW-1185">Reference proteome</keyword>
<proteinExistence type="predicted"/>
<dbReference type="EMBL" id="QDEB01043809">
    <property type="protein sequence ID" value="RZC38377.1"/>
    <property type="molecule type" value="Genomic_DNA"/>
</dbReference>
<reference evidence="1 2" key="1">
    <citation type="submission" date="2017-03" db="EMBL/GenBank/DDBJ databases">
        <title>Genome of the blue death feigning beetle - Asbolus verrucosus.</title>
        <authorList>
            <person name="Rider S.D."/>
        </authorList>
    </citation>
    <scope>NUCLEOTIDE SEQUENCE [LARGE SCALE GENOMIC DNA]</scope>
    <source>
        <strain evidence="1">Butters</strain>
        <tissue evidence="1">Head and leg muscle</tissue>
    </source>
</reference>
<organism evidence="1 2">
    <name type="scientific">Asbolus verrucosus</name>
    <name type="common">Desert ironclad beetle</name>
    <dbReference type="NCBI Taxonomy" id="1661398"/>
    <lineage>
        <taxon>Eukaryota</taxon>
        <taxon>Metazoa</taxon>
        <taxon>Ecdysozoa</taxon>
        <taxon>Arthropoda</taxon>
        <taxon>Hexapoda</taxon>
        <taxon>Insecta</taxon>
        <taxon>Pterygota</taxon>
        <taxon>Neoptera</taxon>
        <taxon>Endopterygota</taxon>
        <taxon>Coleoptera</taxon>
        <taxon>Polyphaga</taxon>
        <taxon>Cucujiformia</taxon>
        <taxon>Tenebrionidae</taxon>
        <taxon>Pimeliinae</taxon>
        <taxon>Asbolus</taxon>
    </lineage>
</organism>
<evidence type="ECO:0000313" key="1">
    <source>
        <dbReference type="EMBL" id="RZC38377.1"/>
    </source>
</evidence>
<name>A0A482W174_ASBVE</name>
<comment type="caution">
    <text evidence="1">The sequence shown here is derived from an EMBL/GenBank/DDBJ whole genome shotgun (WGS) entry which is preliminary data.</text>
</comment>
<dbReference type="OrthoDB" id="5859291at2759"/>
<sequence length="188" mass="22036">MLTTCSRILFKPSVVQGQNLFQWLNIIFNKVDDERRKLVGPDRSCAEWLLRNGAFVKWRYEEEFVTDYKLPSDDVKLHIVEVDATESSIAHHGFAHFVGCKYIEKITFHKCFYLENEALKELSVLKDCLLHIRICECPNITEEGLAHLKALTKLKKIRLSKLYYIKDRNQIINDLQKALPNCNINFFD</sequence>
<dbReference type="Gene3D" id="3.80.10.10">
    <property type="entry name" value="Ribonuclease Inhibitor"/>
    <property type="match status" value="1"/>
</dbReference>
<dbReference type="SUPFAM" id="SSF52047">
    <property type="entry name" value="RNI-like"/>
    <property type="match status" value="1"/>
</dbReference>
<dbReference type="Proteomes" id="UP000292052">
    <property type="component" value="Unassembled WGS sequence"/>
</dbReference>
<dbReference type="AlphaFoldDB" id="A0A482W174"/>
<dbReference type="STRING" id="1661398.A0A482W174"/>
<protein>
    <submittedName>
        <fullName evidence="1">Uncharacterized protein</fullName>
    </submittedName>
</protein>
<dbReference type="InterPro" id="IPR032675">
    <property type="entry name" value="LRR_dom_sf"/>
</dbReference>
<gene>
    <name evidence="1" type="ORF">BDFB_005510</name>
</gene>